<feature type="domain" description="AP2/ERF" evidence="7">
    <location>
        <begin position="121"/>
        <end position="178"/>
    </location>
</feature>
<dbReference type="InterPro" id="IPR050913">
    <property type="entry name" value="AP2/ERF_ERF"/>
</dbReference>
<feature type="compositionally biased region" description="Low complexity" evidence="6">
    <location>
        <begin position="111"/>
        <end position="121"/>
    </location>
</feature>
<dbReference type="EMBL" id="CP097502">
    <property type="protein sequence ID" value="URD72204.1"/>
    <property type="molecule type" value="Genomic_DNA"/>
</dbReference>
<evidence type="ECO:0000256" key="1">
    <source>
        <dbReference type="ARBA" id="ARBA00004123"/>
    </source>
</evidence>
<name>A0A9E7E810_9LILI</name>
<feature type="compositionally biased region" description="Basic residues" evidence="6">
    <location>
        <begin position="77"/>
        <end position="90"/>
    </location>
</feature>
<feature type="compositionally biased region" description="Basic and acidic residues" evidence="6">
    <location>
        <begin position="98"/>
        <end position="107"/>
    </location>
</feature>
<evidence type="ECO:0000256" key="3">
    <source>
        <dbReference type="ARBA" id="ARBA00023125"/>
    </source>
</evidence>
<keyword evidence="5" id="KW-0539">Nucleus</keyword>
<evidence type="ECO:0000256" key="5">
    <source>
        <dbReference type="ARBA" id="ARBA00023242"/>
    </source>
</evidence>
<evidence type="ECO:0000259" key="7">
    <source>
        <dbReference type="PROSITE" id="PS51032"/>
    </source>
</evidence>
<dbReference type="SMART" id="SM00380">
    <property type="entry name" value="AP2"/>
    <property type="match status" value="1"/>
</dbReference>
<evidence type="ECO:0000256" key="6">
    <source>
        <dbReference type="SAM" id="MobiDB-lite"/>
    </source>
</evidence>
<keyword evidence="9" id="KW-1185">Reference proteome</keyword>
<dbReference type="GO" id="GO:0003677">
    <property type="term" value="F:DNA binding"/>
    <property type="evidence" value="ECO:0007669"/>
    <property type="project" value="UniProtKB-KW"/>
</dbReference>
<dbReference type="InterPro" id="IPR001471">
    <property type="entry name" value="AP2/ERF_dom"/>
</dbReference>
<dbReference type="InterPro" id="IPR016177">
    <property type="entry name" value="DNA-bd_dom_sf"/>
</dbReference>
<dbReference type="PROSITE" id="PS51032">
    <property type="entry name" value="AP2_ERF"/>
    <property type="match status" value="1"/>
</dbReference>
<dbReference type="Gene3D" id="3.30.730.10">
    <property type="entry name" value="AP2/ERF domain"/>
    <property type="match status" value="1"/>
</dbReference>
<evidence type="ECO:0000256" key="2">
    <source>
        <dbReference type="ARBA" id="ARBA00023015"/>
    </source>
</evidence>
<feature type="region of interest" description="Disordered" evidence="6">
    <location>
        <begin position="1"/>
        <end position="136"/>
    </location>
</feature>
<reference evidence="8" key="1">
    <citation type="submission" date="2022-05" db="EMBL/GenBank/DDBJ databases">
        <title>The Musa troglodytarum L. genome provides insights into the mechanism of non-climacteric behaviour and enrichment of carotenoids.</title>
        <authorList>
            <person name="Wang J."/>
        </authorList>
    </citation>
    <scope>NUCLEOTIDE SEQUENCE</scope>
    <source>
        <tissue evidence="8">Leaf</tissue>
    </source>
</reference>
<dbReference type="Proteomes" id="UP001055439">
    <property type="component" value="Chromosome 1"/>
</dbReference>
<dbReference type="CDD" id="cd00018">
    <property type="entry name" value="AP2"/>
    <property type="match status" value="1"/>
</dbReference>
<evidence type="ECO:0000256" key="4">
    <source>
        <dbReference type="ARBA" id="ARBA00023163"/>
    </source>
</evidence>
<dbReference type="InterPro" id="IPR036955">
    <property type="entry name" value="AP2/ERF_dom_sf"/>
</dbReference>
<gene>
    <name evidence="8" type="ORF">MUK42_26009</name>
</gene>
<evidence type="ECO:0000313" key="8">
    <source>
        <dbReference type="EMBL" id="URD72204.1"/>
    </source>
</evidence>
<dbReference type="Pfam" id="PF00847">
    <property type="entry name" value="AP2"/>
    <property type="match status" value="1"/>
</dbReference>
<sequence>MQRKSRTKKPEQMGASGSSPKEKLERSAPSERDLSEKLNDSLGLEKKAVRKARVFFADPDATESSSDDEDEEGGSGSKKKRKKKKKRKRVRYEIPLTRTDKTLETRKRSGPSRASSSASGRQKGVRQRPSGKWAAEIRDPIRRVRLWLGTYPTAEAAAGAYRAASRQLEEEKRSFVRPAEATPPTSPRP</sequence>
<proteinExistence type="predicted"/>
<comment type="subcellular location">
    <subcellularLocation>
        <location evidence="1">Nucleus</location>
    </subcellularLocation>
</comment>
<dbReference type="AlphaFoldDB" id="A0A9E7E810"/>
<dbReference type="GO" id="GO:0003700">
    <property type="term" value="F:DNA-binding transcription factor activity"/>
    <property type="evidence" value="ECO:0007669"/>
    <property type="project" value="InterPro"/>
</dbReference>
<protein>
    <submittedName>
        <fullName evidence="8">AP2</fullName>
    </submittedName>
</protein>
<dbReference type="SUPFAM" id="SSF54171">
    <property type="entry name" value="DNA-binding domain"/>
    <property type="match status" value="1"/>
</dbReference>
<keyword evidence="3" id="KW-0238">DNA-binding</keyword>
<keyword evidence="4" id="KW-0804">Transcription</keyword>
<dbReference type="GO" id="GO:0005634">
    <property type="term" value="C:nucleus"/>
    <property type="evidence" value="ECO:0007669"/>
    <property type="project" value="UniProtKB-SubCell"/>
</dbReference>
<evidence type="ECO:0000313" key="9">
    <source>
        <dbReference type="Proteomes" id="UP001055439"/>
    </source>
</evidence>
<dbReference type="PRINTS" id="PR00367">
    <property type="entry name" value="ETHRSPELEMNT"/>
</dbReference>
<keyword evidence="2" id="KW-0805">Transcription regulation</keyword>
<dbReference type="PANTHER" id="PTHR31194">
    <property type="entry name" value="SHN SHINE , DNA BINDING / TRANSCRIPTION FACTOR"/>
    <property type="match status" value="1"/>
</dbReference>
<organism evidence="8 9">
    <name type="scientific">Musa troglodytarum</name>
    <name type="common">fe'i banana</name>
    <dbReference type="NCBI Taxonomy" id="320322"/>
    <lineage>
        <taxon>Eukaryota</taxon>
        <taxon>Viridiplantae</taxon>
        <taxon>Streptophyta</taxon>
        <taxon>Embryophyta</taxon>
        <taxon>Tracheophyta</taxon>
        <taxon>Spermatophyta</taxon>
        <taxon>Magnoliopsida</taxon>
        <taxon>Liliopsida</taxon>
        <taxon>Zingiberales</taxon>
        <taxon>Musaceae</taxon>
        <taxon>Musa</taxon>
    </lineage>
</organism>
<feature type="compositionally biased region" description="Basic and acidic residues" evidence="6">
    <location>
        <begin position="20"/>
        <end position="47"/>
    </location>
</feature>
<feature type="region of interest" description="Disordered" evidence="6">
    <location>
        <begin position="168"/>
        <end position="189"/>
    </location>
</feature>
<dbReference type="OrthoDB" id="780001at2759"/>
<dbReference type="PANTHER" id="PTHR31194:SF202">
    <property type="entry name" value="ETHYLENE-RESPONSIVE TRANSCRIPTION FACTOR ERF070"/>
    <property type="match status" value="1"/>
</dbReference>
<accession>A0A9E7E810</accession>